<organism evidence="1 2">
    <name type="scientific">Papaver nudicaule</name>
    <name type="common">Iceland poppy</name>
    <dbReference type="NCBI Taxonomy" id="74823"/>
    <lineage>
        <taxon>Eukaryota</taxon>
        <taxon>Viridiplantae</taxon>
        <taxon>Streptophyta</taxon>
        <taxon>Embryophyta</taxon>
        <taxon>Tracheophyta</taxon>
        <taxon>Spermatophyta</taxon>
        <taxon>Magnoliopsida</taxon>
        <taxon>Ranunculales</taxon>
        <taxon>Papaveraceae</taxon>
        <taxon>Papaveroideae</taxon>
        <taxon>Papaver</taxon>
    </lineage>
</organism>
<gene>
    <name evidence="1" type="ORF">MKW94_003859</name>
</gene>
<protein>
    <submittedName>
        <fullName evidence="1">Uncharacterized protein</fullName>
    </submittedName>
</protein>
<proteinExistence type="predicted"/>
<evidence type="ECO:0000313" key="2">
    <source>
        <dbReference type="Proteomes" id="UP001177140"/>
    </source>
</evidence>
<dbReference type="PANTHER" id="PTHR18829:SF0">
    <property type="entry name" value="PROTEIN YAE1 HOMOLOG"/>
    <property type="match status" value="1"/>
</dbReference>
<feature type="non-terminal residue" evidence="1">
    <location>
        <position position="1"/>
    </location>
</feature>
<name>A0AA41VU90_PAPNU</name>
<evidence type="ECO:0000313" key="1">
    <source>
        <dbReference type="EMBL" id="MCL7047380.1"/>
    </source>
</evidence>
<accession>A0AA41VU90</accession>
<dbReference type="PANTHER" id="PTHR18829">
    <property type="entry name" value="PROTEIN YAE1 HOMOLOG"/>
    <property type="match status" value="1"/>
</dbReference>
<comment type="caution">
    <text evidence="1">The sequence shown here is derived from an EMBL/GenBank/DDBJ whole genome shotgun (WGS) entry which is preliminary data.</text>
</comment>
<reference evidence="1" key="1">
    <citation type="submission" date="2022-03" db="EMBL/GenBank/DDBJ databases">
        <title>A functionally conserved STORR gene fusion in Papaver species that diverged 16.8 million years ago.</title>
        <authorList>
            <person name="Catania T."/>
        </authorList>
    </citation>
    <scope>NUCLEOTIDE SEQUENCE</scope>
    <source>
        <strain evidence="1">S-191538</strain>
    </source>
</reference>
<keyword evidence="2" id="KW-1185">Reference proteome</keyword>
<dbReference type="AlphaFoldDB" id="A0AA41VU90"/>
<dbReference type="EMBL" id="JAJJMA010292146">
    <property type="protein sequence ID" value="MCL7047380.1"/>
    <property type="molecule type" value="Genomic_DNA"/>
</dbReference>
<sequence length="148" mass="16773">LWISLKVFQRQEAAAQEGFTSGFKESVSVGYKWGVVCGISSALACLPDGLKEKLVESLEAREKFQMFTHLSVPFPRKMLLVYNTSNSETLSSYHISRCSRLRGYSEELEFLRQSSAVQVHSAFIIILICYIMQGLLNSKYCVSEFLLQ</sequence>
<dbReference type="InterPro" id="IPR038881">
    <property type="entry name" value="Yae1-like"/>
</dbReference>
<dbReference type="Proteomes" id="UP001177140">
    <property type="component" value="Unassembled WGS sequence"/>
</dbReference>